<dbReference type="AlphaFoldDB" id="X0S9G3"/>
<name>X0S9G3_9ZZZZ</name>
<protein>
    <submittedName>
        <fullName evidence="1">Uncharacterized protein</fullName>
    </submittedName>
</protein>
<reference evidence="1" key="1">
    <citation type="journal article" date="2014" name="Front. Microbiol.">
        <title>High frequency of phylogenetically diverse reductive dehalogenase-homologous genes in deep subseafloor sedimentary metagenomes.</title>
        <authorList>
            <person name="Kawai M."/>
            <person name="Futagami T."/>
            <person name="Toyoda A."/>
            <person name="Takaki Y."/>
            <person name="Nishi S."/>
            <person name="Hori S."/>
            <person name="Arai W."/>
            <person name="Tsubouchi T."/>
            <person name="Morono Y."/>
            <person name="Uchiyama I."/>
            <person name="Ito T."/>
            <person name="Fujiyama A."/>
            <person name="Inagaki F."/>
            <person name="Takami H."/>
        </authorList>
    </citation>
    <scope>NUCLEOTIDE SEQUENCE</scope>
    <source>
        <strain evidence="1">Expedition CK06-06</strain>
    </source>
</reference>
<gene>
    <name evidence="1" type="ORF">S01H1_05985</name>
</gene>
<sequence length="164" mass="18977">MDLNEFKAYLKQYGLLKTKKIFLETQLERLQIDMAENPHMYEEKSSLKTSKLSDMPSAAPSNNSVVETVAISKSAMDIAKAEVKQLKIEICKFKLELNEREAFYQVLGNEQIFLLEKYMTNLTHDDIAREFAKAFNNGKYYSGKSMRQKMISLVKLLHKTYCSL</sequence>
<accession>X0S9G3</accession>
<dbReference type="EMBL" id="BARS01003109">
    <property type="protein sequence ID" value="GAF77688.1"/>
    <property type="molecule type" value="Genomic_DNA"/>
</dbReference>
<organism evidence="1">
    <name type="scientific">marine sediment metagenome</name>
    <dbReference type="NCBI Taxonomy" id="412755"/>
    <lineage>
        <taxon>unclassified sequences</taxon>
        <taxon>metagenomes</taxon>
        <taxon>ecological metagenomes</taxon>
    </lineage>
</organism>
<evidence type="ECO:0000313" key="1">
    <source>
        <dbReference type="EMBL" id="GAF77688.1"/>
    </source>
</evidence>
<comment type="caution">
    <text evidence="1">The sequence shown here is derived from an EMBL/GenBank/DDBJ whole genome shotgun (WGS) entry which is preliminary data.</text>
</comment>
<proteinExistence type="predicted"/>